<evidence type="ECO:0000313" key="2">
    <source>
        <dbReference type="Proteomes" id="UP000004319"/>
    </source>
</evidence>
<comment type="caution">
    <text evidence="1">The sequence shown here is derived from an EMBL/GenBank/DDBJ whole genome shotgun (WGS) entry which is preliminary data.</text>
</comment>
<name>F7VDJ3_9PROT</name>
<evidence type="ECO:0000313" key="1">
    <source>
        <dbReference type="EMBL" id="GAA08438.1"/>
    </source>
</evidence>
<sequence length="66" mass="7169">MLKQTRTRKSSPSALPCCLLVPSHKSLLGRPSRQNSPAAVKKHVKTNSFYFMCFGGIGPPLRSASP</sequence>
<dbReference type="AlphaFoldDB" id="F7VDJ3"/>
<protein>
    <submittedName>
        <fullName evidence="1">Uncharacterized protein</fullName>
    </submittedName>
</protein>
<gene>
    <name evidence="1" type="ORF">ATPR_1442</name>
</gene>
<dbReference type="EMBL" id="BABS01000034">
    <property type="protein sequence ID" value="GAA08438.1"/>
    <property type="molecule type" value="Genomic_DNA"/>
</dbReference>
<reference evidence="1 2" key="1">
    <citation type="journal article" date="2011" name="Biochem. Biophys. Res. Commun.">
        <title>Increased number of Arginine-based salt bridges contributes to the thermotolerance of thermotolerant acetic acid bacteria, Acetobacter tropicalis SKU1100.</title>
        <authorList>
            <person name="Matsutani M."/>
            <person name="Hirakawa H."/>
            <person name="Nishikura M."/>
            <person name="Soemphol W."/>
            <person name="Ali I.A.I."/>
            <person name="Yakushi T."/>
            <person name="Matsushita K."/>
        </authorList>
    </citation>
    <scope>NUCLEOTIDE SEQUENCE [LARGE SCALE GENOMIC DNA]</scope>
    <source>
        <strain evidence="1 2">NBRC 101654</strain>
    </source>
</reference>
<dbReference type="Proteomes" id="UP000004319">
    <property type="component" value="Unassembled WGS sequence"/>
</dbReference>
<proteinExistence type="predicted"/>
<accession>F7VDJ3</accession>
<organism evidence="1 2">
    <name type="scientific">Acetobacter tropicalis NBRC 101654</name>
    <dbReference type="NCBI Taxonomy" id="749388"/>
    <lineage>
        <taxon>Bacteria</taxon>
        <taxon>Pseudomonadati</taxon>
        <taxon>Pseudomonadota</taxon>
        <taxon>Alphaproteobacteria</taxon>
        <taxon>Acetobacterales</taxon>
        <taxon>Acetobacteraceae</taxon>
        <taxon>Acetobacter</taxon>
    </lineage>
</organism>